<feature type="binding site" evidence="7 8">
    <location>
        <position position="191"/>
    </location>
    <ligand>
        <name>S-adenosyl-L-methionine</name>
        <dbReference type="ChEBI" id="CHEBI:59789"/>
    </ligand>
</feature>
<gene>
    <name evidence="7 10" type="primary">trmA</name>
    <name evidence="10" type="ORF">FBQ74_03265</name>
</gene>
<feature type="binding site" evidence="7">
    <location>
        <position position="224"/>
    </location>
    <ligand>
        <name>S-adenosyl-L-methionine</name>
        <dbReference type="ChEBI" id="CHEBI:59789"/>
    </ligand>
</feature>
<dbReference type="OrthoDB" id="9804590at2"/>
<comment type="catalytic activity">
    <reaction evidence="5 7">
        <text>uridine(341) in tmRNA + S-adenosyl-L-methionine = 5-methyluridine(341) in tmRNA + S-adenosyl-L-homocysteine + H(+)</text>
        <dbReference type="Rhea" id="RHEA:43612"/>
        <dbReference type="Rhea" id="RHEA-COMP:10630"/>
        <dbReference type="Rhea" id="RHEA-COMP:10631"/>
        <dbReference type="ChEBI" id="CHEBI:15378"/>
        <dbReference type="ChEBI" id="CHEBI:57856"/>
        <dbReference type="ChEBI" id="CHEBI:59789"/>
        <dbReference type="ChEBI" id="CHEBI:65315"/>
        <dbReference type="ChEBI" id="CHEBI:74447"/>
    </reaction>
</comment>
<dbReference type="KEGG" id="salk:FBQ74_03265"/>
<dbReference type="GO" id="GO:0030488">
    <property type="term" value="P:tRNA methylation"/>
    <property type="evidence" value="ECO:0007669"/>
    <property type="project" value="UniProtKB-UniRule"/>
</dbReference>
<proteinExistence type="inferred from homology"/>
<dbReference type="EMBL" id="CP039852">
    <property type="protein sequence ID" value="QCZ92549.1"/>
    <property type="molecule type" value="Genomic_DNA"/>
</dbReference>
<evidence type="ECO:0000256" key="7">
    <source>
        <dbReference type="HAMAP-Rule" id="MF_01011"/>
    </source>
</evidence>
<dbReference type="Gene3D" id="2.40.50.1070">
    <property type="match status" value="1"/>
</dbReference>
<comment type="function">
    <text evidence="7">Dual-specificity methyltransferase that catalyzes the formation of 5-methyluridine at position 54 (m5U54) in all tRNAs, and that of position 341 (m5U341) in tmRNA (transfer-mRNA).</text>
</comment>
<feature type="binding site" evidence="7 8">
    <location>
        <position position="219"/>
    </location>
    <ligand>
        <name>S-adenosyl-L-methionine</name>
        <dbReference type="ChEBI" id="CHEBI:59789"/>
    </ligand>
</feature>
<dbReference type="FunFam" id="2.40.50.1070:FF:000001">
    <property type="entry name" value="tRNA/tmRNA (uracil-C(5))-methyltransferase"/>
    <property type="match status" value="1"/>
</dbReference>
<protein>
    <recommendedName>
        <fullName evidence="7">tRNA/tmRNA (uracil-C(5))-methyltransferase</fullName>
        <ecNumber evidence="7">2.1.1.35</ecNumber>
    </recommendedName>
    <alternativeName>
        <fullName evidence="7">tRNA (uracil(54)-C(5))-methyltransferase</fullName>
    </alternativeName>
    <alternativeName>
        <fullName evidence="7">tRNA(m5U54)-methyltransferase</fullName>
        <shortName evidence="7">RUMT</shortName>
    </alternativeName>
    <alternativeName>
        <fullName evidence="7">tmRNA (uracil(341)-C(5))-methyltransferase</fullName>
    </alternativeName>
</protein>
<dbReference type="RefSeq" id="WP_139755302.1">
    <property type="nucleotide sequence ID" value="NZ_CP039852.1"/>
</dbReference>
<keyword evidence="4 7" id="KW-0819">tRNA processing</keyword>
<evidence type="ECO:0000256" key="1">
    <source>
        <dbReference type="ARBA" id="ARBA00022603"/>
    </source>
</evidence>
<dbReference type="Gene3D" id="3.40.50.150">
    <property type="entry name" value="Vaccinia Virus protein VP39"/>
    <property type="match status" value="1"/>
</dbReference>
<sequence>MANQSQSSAEMTYHQQLNEKTERLQSLLSDFNAPEVQVFESQETHYRMRAEFRVWHDGDDLYHIMFNQQTKEKYRVDNFPPASKTINDAMTVLIETLKNNPVLRKKLFQIDYLSGLSEELVISLLYHKPLDEQWHEEAKKLRDTLSKHFKVSVIGRARKQKSVIGNDFIIEALPVNGTTYYFKHIENSFTQPNAKVNCKMIEWAMAVCQDNQRDLLELYCGAGNFSIPMAGQFRHVIGTEIAKPSVAAAQYNIECNNLDNVKIVRLSAEDFTSAMRKERTFSRLEGIDLESYDFGTVLVDPPRAGLDDESLAMIQDYDDIIYISCNPETLADNLKTLTQTHDIADAALFDQFPFTHHIEAGVRLTRR</sequence>
<dbReference type="PANTHER" id="PTHR47790:SF2">
    <property type="entry name" value="TRNA_TMRNA (URACIL-C(5))-METHYLTRANSFERASE"/>
    <property type="match status" value="1"/>
</dbReference>
<feature type="active site" evidence="9">
    <location>
        <position position="325"/>
    </location>
</feature>
<dbReference type="HAMAP" id="MF_01011">
    <property type="entry name" value="RNA_methyltr_TrmA"/>
    <property type="match status" value="1"/>
</dbReference>
<comment type="catalytic activity">
    <reaction evidence="6 7">
        <text>uridine(54) in tRNA + S-adenosyl-L-methionine = 5-methyluridine(54) in tRNA + S-adenosyl-L-homocysteine + H(+)</text>
        <dbReference type="Rhea" id="RHEA:42712"/>
        <dbReference type="Rhea" id="RHEA-COMP:10167"/>
        <dbReference type="Rhea" id="RHEA-COMP:10193"/>
        <dbReference type="ChEBI" id="CHEBI:15378"/>
        <dbReference type="ChEBI" id="CHEBI:57856"/>
        <dbReference type="ChEBI" id="CHEBI:59789"/>
        <dbReference type="ChEBI" id="CHEBI:65315"/>
        <dbReference type="ChEBI" id="CHEBI:74447"/>
        <dbReference type="EC" id="2.1.1.35"/>
    </reaction>
</comment>
<name>A0A5B7YD52_9ALTE</name>
<keyword evidence="2 7" id="KW-0808">Transferase</keyword>
<dbReference type="PANTHER" id="PTHR47790">
    <property type="entry name" value="TRNA/TMRNA (URACIL-C(5))-METHYLTRANSFERASE"/>
    <property type="match status" value="1"/>
</dbReference>
<dbReference type="InterPro" id="IPR010280">
    <property type="entry name" value="U5_MeTrfase_fam"/>
</dbReference>
<dbReference type="GO" id="GO:0005829">
    <property type="term" value="C:cytosol"/>
    <property type="evidence" value="ECO:0007669"/>
    <property type="project" value="TreeGrafter"/>
</dbReference>
<dbReference type="NCBIfam" id="TIGR02143">
    <property type="entry name" value="trmA_only"/>
    <property type="match status" value="1"/>
</dbReference>
<evidence type="ECO:0000256" key="2">
    <source>
        <dbReference type="ARBA" id="ARBA00022679"/>
    </source>
</evidence>
<dbReference type="CDD" id="cd02440">
    <property type="entry name" value="AdoMet_MTases"/>
    <property type="match status" value="1"/>
</dbReference>
<dbReference type="InterPro" id="IPR011869">
    <property type="entry name" value="TrmA_MeTrfase"/>
</dbReference>
<evidence type="ECO:0000256" key="4">
    <source>
        <dbReference type="ARBA" id="ARBA00022694"/>
    </source>
</evidence>
<evidence type="ECO:0000256" key="5">
    <source>
        <dbReference type="ARBA" id="ARBA00051255"/>
    </source>
</evidence>
<dbReference type="Pfam" id="PF05958">
    <property type="entry name" value="tRNA_U5-meth_tr"/>
    <property type="match status" value="1"/>
</dbReference>
<comment type="similarity">
    <text evidence="7">Belongs to the class I-like SAM-binding methyltransferase superfamily. RNA M5U methyltransferase family. TrmA subfamily.</text>
</comment>
<keyword evidence="1 7" id="KW-0489">Methyltransferase</keyword>
<keyword evidence="3 7" id="KW-0949">S-adenosyl-L-methionine</keyword>
<evidence type="ECO:0000256" key="3">
    <source>
        <dbReference type="ARBA" id="ARBA00022691"/>
    </source>
</evidence>
<evidence type="ECO:0000256" key="9">
    <source>
        <dbReference type="PROSITE-ProRule" id="PRU10015"/>
    </source>
</evidence>
<dbReference type="GO" id="GO:0030697">
    <property type="term" value="F:tRNA (uracil(54)-C5)-methyltransferase activity, S-adenosyl methionine-dependent"/>
    <property type="evidence" value="ECO:0007669"/>
    <property type="project" value="UniProtKB-UniRule"/>
</dbReference>
<feature type="binding site" evidence="7 8">
    <location>
        <position position="300"/>
    </location>
    <ligand>
        <name>S-adenosyl-L-methionine</name>
        <dbReference type="ChEBI" id="CHEBI:59789"/>
    </ligand>
</feature>
<dbReference type="SUPFAM" id="SSF53335">
    <property type="entry name" value="S-adenosyl-L-methionine-dependent methyltransferases"/>
    <property type="match status" value="1"/>
</dbReference>
<evidence type="ECO:0000313" key="10">
    <source>
        <dbReference type="EMBL" id="QCZ92549.1"/>
    </source>
</evidence>
<feature type="active site" description="Proton acceptor" evidence="7">
    <location>
        <position position="359"/>
    </location>
</feature>
<dbReference type="PROSITE" id="PS51687">
    <property type="entry name" value="SAM_MT_RNA_M5U"/>
    <property type="match status" value="1"/>
</dbReference>
<organism evidence="10 11">
    <name type="scientific">Salinimonas iocasae</name>
    <dbReference type="NCBI Taxonomy" id="2572577"/>
    <lineage>
        <taxon>Bacteria</taxon>
        <taxon>Pseudomonadati</taxon>
        <taxon>Pseudomonadota</taxon>
        <taxon>Gammaproteobacteria</taxon>
        <taxon>Alteromonadales</taxon>
        <taxon>Alteromonadaceae</taxon>
        <taxon>Alteromonas/Salinimonas group</taxon>
        <taxon>Salinimonas</taxon>
    </lineage>
</organism>
<dbReference type="Proteomes" id="UP000304912">
    <property type="component" value="Chromosome"/>
</dbReference>
<evidence type="ECO:0000256" key="6">
    <source>
        <dbReference type="ARBA" id="ARBA00052788"/>
    </source>
</evidence>
<feature type="binding site" evidence="7 8">
    <location>
        <position position="240"/>
    </location>
    <ligand>
        <name>S-adenosyl-L-methionine</name>
        <dbReference type="ChEBI" id="CHEBI:59789"/>
    </ligand>
</feature>
<dbReference type="GO" id="GO:0019843">
    <property type="term" value="F:rRNA binding"/>
    <property type="evidence" value="ECO:0007669"/>
    <property type="project" value="TreeGrafter"/>
</dbReference>
<dbReference type="InterPro" id="IPR030390">
    <property type="entry name" value="MeTrfase_TrmA_AS"/>
</dbReference>
<dbReference type="EC" id="2.1.1.35" evidence="7"/>
<keyword evidence="11" id="KW-1185">Reference proteome</keyword>
<dbReference type="GO" id="GO:0000049">
    <property type="term" value="F:tRNA binding"/>
    <property type="evidence" value="ECO:0007669"/>
    <property type="project" value="TreeGrafter"/>
</dbReference>
<dbReference type="FunFam" id="3.40.50.150:FF:000012">
    <property type="entry name" value="tRNA/tmRNA (uracil-C(5))-methyltransferase"/>
    <property type="match status" value="1"/>
</dbReference>
<dbReference type="PROSITE" id="PS01230">
    <property type="entry name" value="TRMA_1"/>
    <property type="match status" value="1"/>
</dbReference>
<reference evidence="10 11" key="1">
    <citation type="submission" date="2019-04" db="EMBL/GenBank/DDBJ databases">
        <title>Salinimonas iocasae sp. nov., a halophilic bacterium isolated from the outer tube casing of tubeworms in Okinawa Trough.</title>
        <authorList>
            <person name="Zhang H."/>
            <person name="Wang H."/>
            <person name="Li C."/>
        </authorList>
    </citation>
    <scope>NUCLEOTIDE SEQUENCE [LARGE SCALE GENOMIC DNA]</scope>
    <source>
        <strain evidence="10 11">KX18D6</strain>
    </source>
</reference>
<dbReference type="AlphaFoldDB" id="A0A5B7YD52"/>
<feature type="active site" description="Nucleophile" evidence="7 8">
    <location>
        <position position="325"/>
    </location>
</feature>
<accession>A0A5B7YD52</accession>
<evidence type="ECO:0000313" key="11">
    <source>
        <dbReference type="Proteomes" id="UP000304912"/>
    </source>
</evidence>
<dbReference type="InterPro" id="IPR029063">
    <property type="entry name" value="SAM-dependent_MTases_sf"/>
</dbReference>
<evidence type="ECO:0000256" key="8">
    <source>
        <dbReference type="PROSITE-ProRule" id="PRU01024"/>
    </source>
</evidence>